<dbReference type="PANTHER" id="PTHR11941:SF54">
    <property type="entry name" value="ENOYL-COA HYDRATASE, MITOCHONDRIAL"/>
    <property type="match status" value="1"/>
</dbReference>
<organism evidence="1 2">
    <name type="scientific">Tepidamorphus gemmatus</name>
    <dbReference type="NCBI Taxonomy" id="747076"/>
    <lineage>
        <taxon>Bacteria</taxon>
        <taxon>Pseudomonadati</taxon>
        <taxon>Pseudomonadota</taxon>
        <taxon>Alphaproteobacteria</taxon>
        <taxon>Hyphomicrobiales</taxon>
        <taxon>Tepidamorphaceae</taxon>
        <taxon>Tepidamorphus</taxon>
    </lineage>
</organism>
<proteinExistence type="predicted"/>
<dbReference type="GO" id="GO:0003824">
    <property type="term" value="F:catalytic activity"/>
    <property type="evidence" value="ECO:0007669"/>
    <property type="project" value="UniProtKB-ARBA"/>
</dbReference>
<dbReference type="EMBL" id="SMAK01000005">
    <property type="protein sequence ID" value="TCT10704.1"/>
    <property type="molecule type" value="Genomic_DNA"/>
</dbReference>
<protein>
    <submittedName>
        <fullName evidence="1">Enoyl-CoA hydratase/carnithine racemase</fullName>
    </submittedName>
</protein>
<dbReference type="SUPFAM" id="SSF52096">
    <property type="entry name" value="ClpP/crotonase"/>
    <property type="match status" value="1"/>
</dbReference>
<dbReference type="OrthoDB" id="9810797at2"/>
<comment type="caution">
    <text evidence="1">The sequence shown here is derived from an EMBL/GenBank/DDBJ whole genome shotgun (WGS) entry which is preliminary data.</text>
</comment>
<reference evidence="1 2" key="1">
    <citation type="submission" date="2019-03" db="EMBL/GenBank/DDBJ databases">
        <title>Genomic Encyclopedia of Type Strains, Phase IV (KMG-IV): sequencing the most valuable type-strain genomes for metagenomic binning, comparative biology and taxonomic classification.</title>
        <authorList>
            <person name="Goeker M."/>
        </authorList>
    </citation>
    <scope>NUCLEOTIDE SEQUENCE [LARGE SCALE GENOMIC DNA]</scope>
    <source>
        <strain evidence="1 2">DSM 19345</strain>
    </source>
</reference>
<dbReference type="PANTHER" id="PTHR11941">
    <property type="entry name" value="ENOYL-COA HYDRATASE-RELATED"/>
    <property type="match status" value="1"/>
</dbReference>
<keyword evidence="2" id="KW-1185">Reference proteome</keyword>
<evidence type="ECO:0000313" key="2">
    <source>
        <dbReference type="Proteomes" id="UP000295678"/>
    </source>
</evidence>
<dbReference type="NCBIfam" id="NF004796">
    <property type="entry name" value="PRK06144.1"/>
    <property type="match status" value="1"/>
</dbReference>
<dbReference type="Proteomes" id="UP000295678">
    <property type="component" value="Unassembled WGS sequence"/>
</dbReference>
<accession>A0A4R3MAS6</accession>
<evidence type="ECO:0000313" key="1">
    <source>
        <dbReference type="EMBL" id="TCT10704.1"/>
    </source>
</evidence>
<dbReference type="InterPro" id="IPR001753">
    <property type="entry name" value="Enoyl-CoA_hydra/iso"/>
</dbReference>
<dbReference type="InterPro" id="IPR029045">
    <property type="entry name" value="ClpP/crotonase-like_dom_sf"/>
</dbReference>
<name>A0A4R3MAS6_9HYPH</name>
<dbReference type="RefSeq" id="WP_132806541.1">
    <property type="nucleotide sequence ID" value="NZ_SMAK01000005.1"/>
</dbReference>
<dbReference type="AlphaFoldDB" id="A0A4R3MAS6"/>
<dbReference type="Gene3D" id="3.90.226.10">
    <property type="entry name" value="2-enoyl-CoA Hydratase, Chain A, domain 1"/>
    <property type="match status" value="1"/>
</dbReference>
<dbReference type="Pfam" id="PF00378">
    <property type="entry name" value="ECH_1"/>
    <property type="match status" value="1"/>
</dbReference>
<dbReference type="GO" id="GO:0006635">
    <property type="term" value="P:fatty acid beta-oxidation"/>
    <property type="evidence" value="ECO:0007669"/>
    <property type="project" value="TreeGrafter"/>
</dbReference>
<dbReference type="CDD" id="cd06558">
    <property type="entry name" value="crotonase-like"/>
    <property type="match status" value="1"/>
</dbReference>
<gene>
    <name evidence="1" type="ORF">EDC22_105204</name>
</gene>
<sequence>MTITNEILYDIRGTTGWVTLNRPEARNALTFAMYDRIAEICAEVPDDGPVRVLVLTGAGGKAFAAGTDMRQFRAFSIPQDALDYEAHIDRVLRAIETCRVPTIAALSGACTGGGAGIAAACDLRLATADLRFGFPIARTLGNALSISNLARLAALCGAGRVKELIFTARLIGADDALAAGLVSEILPDHAALIARAGELAELLASHAPITLRVTKEALRRLRTEGAGADDRDLIVEAYMSADFKEGIEAFLAKRKPNWTGR</sequence>